<keyword evidence="1" id="KW-0812">Transmembrane</keyword>
<keyword evidence="1" id="KW-0472">Membrane</keyword>
<feature type="transmembrane region" description="Helical" evidence="1">
    <location>
        <begin position="34"/>
        <end position="52"/>
    </location>
</feature>
<sequence length="79" mass="8605">TQLAFQCLKICLAYYLTKSPKTRLLSDTIGPGSTFLFSLVFGLIILSFVMVYKHDSFTCGCIQPCSIVATAVAEMSMGL</sequence>
<accession>A0ABQ7ZF11</accession>
<evidence type="ECO:0000256" key="1">
    <source>
        <dbReference type="SAM" id="Phobius"/>
    </source>
</evidence>
<feature type="non-terminal residue" evidence="2">
    <location>
        <position position="1"/>
    </location>
</feature>
<evidence type="ECO:0000313" key="3">
    <source>
        <dbReference type="Proteomes" id="UP000824890"/>
    </source>
</evidence>
<dbReference type="EMBL" id="JAGKQM010000015">
    <property type="protein sequence ID" value="KAH0878806.1"/>
    <property type="molecule type" value="Genomic_DNA"/>
</dbReference>
<reference evidence="2 3" key="1">
    <citation type="submission" date="2021-05" db="EMBL/GenBank/DDBJ databases">
        <title>Genome Assembly of Synthetic Allotetraploid Brassica napus Reveals Homoeologous Exchanges between Subgenomes.</title>
        <authorList>
            <person name="Davis J.T."/>
        </authorList>
    </citation>
    <scope>NUCLEOTIDE SEQUENCE [LARGE SCALE GENOMIC DNA]</scope>
    <source>
        <strain evidence="3">cv. Da-Ae</strain>
        <tissue evidence="2">Seedling</tissue>
    </source>
</reference>
<organism evidence="2 3">
    <name type="scientific">Brassica napus</name>
    <name type="common">Rape</name>
    <dbReference type="NCBI Taxonomy" id="3708"/>
    <lineage>
        <taxon>Eukaryota</taxon>
        <taxon>Viridiplantae</taxon>
        <taxon>Streptophyta</taxon>
        <taxon>Embryophyta</taxon>
        <taxon>Tracheophyta</taxon>
        <taxon>Spermatophyta</taxon>
        <taxon>Magnoliopsida</taxon>
        <taxon>eudicotyledons</taxon>
        <taxon>Gunneridae</taxon>
        <taxon>Pentapetalae</taxon>
        <taxon>rosids</taxon>
        <taxon>malvids</taxon>
        <taxon>Brassicales</taxon>
        <taxon>Brassicaceae</taxon>
        <taxon>Brassiceae</taxon>
        <taxon>Brassica</taxon>
    </lineage>
</organism>
<keyword evidence="3" id="KW-1185">Reference proteome</keyword>
<gene>
    <name evidence="2" type="ORF">HID58_066200</name>
</gene>
<protein>
    <submittedName>
        <fullName evidence="2">Uncharacterized protein</fullName>
    </submittedName>
</protein>
<dbReference type="Proteomes" id="UP000824890">
    <property type="component" value="Unassembled WGS sequence"/>
</dbReference>
<proteinExistence type="predicted"/>
<comment type="caution">
    <text evidence="2">The sequence shown here is derived from an EMBL/GenBank/DDBJ whole genome shotgun (WGS) entry which is preliminary data.</text>
</comment>
<keyword evidence="1" id="KW-1133">Transmembrane helix</keyword>
<name>A0ABQ7ZF11_BRANA</name>
<evidence type="ECO:0000313" key="2">
    <source>
        <dbReference type="EMBL" id="KAH0878806.1"/>
    </source>
</evidence>